<name>A0A9W6RR51_9ACTN</name>
<keyword evidence="2" id="KW-0805">Transcription regulation</keyword>
<dbReference type="InterPro" id="IPR039425">
    <property type="entry name" value="RNA_pol_sigma-70-like"/>
</dbReference>
<comment type="caution">
    <text evidence="8">The sequence shown here is derived from an EMBL/GenBank/DDBJ whole genome shotgun (WGS) entry which is preliminary data.</text>
</comment>
<proteinExistence type="inferred from homology"/>
<comment type="similarity">
    <text evidence="1">Belongs to the sigma-70 factor family. ECF subfamily.</text>
</comment>
<keyword evidence="4" id="KW-0238">DNA-binding</keyword>
<dbReference type="PANTHER" id="PTHR43133">
    <property type="entry name" value="RNA POLYMERASE ECF-TYPE SIGMA FACTO"/>
    <property type="match status" value="1"/>
</dbReference>
<sequence>MRAGPRTTPTAAEPGLPQAAFTALYDEHFHDIYRYVAGRLGREVADDIAADTFLVALRRRDSFDASRGGVRPWLFGIATNLVADHRRKETRRYRALGRLRRDEVAESHEGQVVDWVTAQSLQPRLAGAIAALSPGDRDVLLLNALGELSHEEIAQALGIPYGTVGSRLSRARKKVRSALEEDSNG</sequence>
<dbReference type="Gene3D" id="1.10.1740.10">
    <property type="match status" value="1"/>
</dbReference>
<keyword evidence="5" id="KW-0804">Transcription</keyword>
<feature type="domain" description="RNA polymerase sigma factor 70 region 4 type 2" evidence="7">
    <location>
        <begin position="125"/>
        <end position="174"/>
    </location>
</feature>
<evidence type="ECO:0000256" key="3">
    <source>
        <dbReference type="ARBA" id="ARBA00023082"/>
    </source>
</evidence>
<gene>
    <name evidence="8" type="primary">rpoE</name>
    <name evidence="8" type="ORF">Airi01_068690</name>
</gene>
<dbReference type="GO" id="GO:0006352">
    <property type="term" value="P:DNA-templated transcription initiation"/>
    <property type="evidence" value="ECO:0007669"/>
    <property type="project" value="InterPro"/>
</dbReference>
<dbReference type="EMBL" id="BSTJ01000009">
    <property type="protein sequence ID" value="GLY78602.1"/>
    <property type="molecule type" value="Genomic_DNA"/>
</dbReference>
<dbReference type="InterPro" id="IPR013249">
    <property type="entry name" value="RNA_pol_sigma70_r4_t2"/>
</dbReference>
<dbReference type="GO" id="GO:0000428">
    <property type="term" value="C:DNA-directed RNA polymerase complex"/>
    <property type="evidence" value="ECO:0007669"/>
    <property type="project" value="UniProtKB-KW"/>
</dbReference>
<dbReference type="InterPro" id="IPR013324">
    <property type="entry name" value="RNA_pol_sigma_r3/r4-like"/>
</dbReference>
<evidence type="ECO:0000313" key="9">
    <source>
        <dbReference type="Proteomes" id="UP001165135"/>
    </source>
</evidence>
<evidence type="ECO:0000313" key="8">
    <source>
        <dbReference type="EMBL" id="GLY78602.1"/>
    </source>
</evidence>
<feature type="domain" description="RNA polymerase sigma-70 region 2" evidence="6">
    <location>
        <begin position="24"/>
        <end position="92"/>
    </location>
</feature>
<dbReference type="InterPro" id="IPR014284">
    <property type="entry name" value="RNA_pol_sigma-70_dom"/>
</dbReference>
<dbReference type="GO" id="GO:0003677">
    <property type="term" value="F:DNA binding"/>
    <property type="evidence" value="ECO:0007669"/>
    <property type="project" value="UniProtKB-KW"/>
</dbReference>
<evidence type="ECO:0000256" key="5">
    <source>
        <dbReference type="ARBA" id="ARBA00023163"/>
    </source>
</evidence>
<evidence type="ECO:0000259" key="7">
    <source>
        <dbReference type="Pfam" id="PF08281"/>
    </source>
</evidence>
<evidence type="ECO:0000259" key="6">
    <source>
        <dbReference type="Pfam" id="PF04542"/>
    </source>
</evidence>
<dbReference type="Gene3D" id="1.10.10.10">
    <property type="entry name" value="Winged helix-like DNA-binding domain superfamily/Winged helix DNA-binding domain"/>
    <property type="match status" value="1"/>
</dbReference>
<evidence type="ECO:0000256" key="2">
    <source>
        <dbReference type="ARBA" id="ARBA00023015"/>
    </source>
</evidence>
<dbReference type="NCBIfam" id="TIGR02937">
    <property type="entry name" value="sigma70-ECF"/>
    <property type="match status" value="1"/>
</dbReference>
<dbReference type="RefSeq" id="WP_285629458.1">
    <property type="nucleotide sequence ID" value="NZ_BSTJ01000009.1"/>
</dbReference>
<organism evidence="8 9">
    <name type="scientific">Actinoallomurus iriomotensis</name>
    <dbReference type="NCBI Taxonomy" id="478107"/>
    <lineage>
        <taxon>Bacteria</taxon>
        <taxon>Bacillati</taxon>
        <taxon>Actinomycetota</taxon>
        <taxon>Actinomycetes</taxon>
        <taxon>Streptosporangiales</taxon>
        <taxon>Thermomonosporaceae</taxon>
        <taxon>Actinoallomurus</taxon>
    </lineage>
</organism>
<dbReference type="CDD" id="cd06171">
    <property type="entry name" value="Sigma70_r4"/>
    <property type="match status" value="1"/>
</dbReference>
<dbReference type="SUPFAM" id="SSF88659">
    <property type="entry name" value="Sigma3 and sigma4 domains of RNA polymerase sigma factors"/>
    <property type="match status" value="1"/>
</dbReference>
<dbReference type="Pfam" id="PF08281">
    <property type="entry name" value="Sigma70_r4_2"/>
    <property type="match status" value="1"/>
</dbReference>
<keyword evidence="3" id="KW-0731">Sigma factor</keyword>
<dbReference type="GO" id="GO:0016987">
    <property type="term" value="F:sigma factor activity"/>
    <property type="evidence" value="ECO:0007669"/>
    <property type="project" value="UniProtKB-KW"/>
</dbReference>
<dbReference type="InterPro" id="IPR007627">
    <property type="entry name" value="RNA_pol_sigma70_r2"/>
</dbReference>
<evidence type="ECO:0000256" key="4">
    <source>
        <dbReference type="ARBA" id="ARBA00023125"/>
    </source>
</evidence>
<dbReference type="AlphaFoldDB" id="A0A9W6RR51"/>
<dbReference type="Pfam" id="PF04542">
    <property type="entry name" value="Sigma70_r2"/>
    <property type="match status" value="1"/>
</dbReference>
<reference evidence="8" key="1">
    <citation type="submission" date="2023-03" db="EMBL/GenBank/DDBJ databases">
        <title>Actinoallomurus iriomotensis NBRC 103681.</title>
        <authorList>
            <person name="Ichikawa N."/>
            <person name="Sato H."/>
            <person name="Tonouchi N."/>
        </authorList>
    </citation>
    <scope>NUCLEOTIDE SEQUENCE</scope>
    <source>
        <strain evidence="8">NBRC 103681</strain>
    </source>
</reference>
<dbReference type="Proteomes" id="UP001165135">
    <property type="component" value="Unassembled WGS sequence"/>
</dbReference>
<protein>
    <submittedName>
        <fullName evidence="8">DNA-directed RNA polymerase sigma-70 factor</fullName>
    </submittedName>
</protein>
<dbReference type="InterPro" id="IPR013325">
    <property type="entry name" value="RNA_pol_sigma_r2"/>
</dbReference>
<accession>A0A9W6RR51</accession>
<dbReference type="InterPro" id="IPR036388">
    <property type="entry name" value="WH-like_DNA-bd_sf"/>
</dbReference>
<keyword evidence="8" id="KW-0240">DNA-directed RNA polymerase</keyword>
<evidence type="ECO:0000256" key="1">
    <source>
        <dbReference type="ARBA" id="ARBA00010641"/>
    </source>
</evidence>
<dbReference type="SUPFAM" id="SSF88946">
    <property type="entry name" value="Sigma2 domain of RNA polymerase sigma factors"/>
    <property type="match status" value="1"/>
</dbReference>
<dbReference type="PANTHER" id="PTHR43133:SF8">
    <property type="entry name" value="RNA POLYMERASE SIGMA FACTOR HI_1459-RELATED"/>
    <property type="match status" value="1"/>
</dbReference>